<dbReference type="Ensembl" id="ENST00000599811.5">
    <property type="protein sequence ID" value="ENSP00000469523.1"/>
    <property type="gene ID" value="ENSG00000012124.17"/>
</dbReference>
<dbReference type="SUPFAM" id="SSF48726">
    <property type="entry name" value="Immunoglobulin"/>
    <property type="match status" value="1"/>
</dbReference>
<evidence type="ECO:0000256" key="5">
    <source>
        <dbReference type="ARBA" id="ARBA00022889"/>
    </source>
</evidence>
<dbReference type="Ensembl" id="ENST00000599811.5">
    <property type="protein sequence ID" value="ENSP00000469523.1"/>
    <property type="gene ID" value="ENSG00000012124.18"/>
</dbReference>
<evidence type="ECO:0000256" key="1">
    <source>
        <dbReference type="ARBA" id="ARBA00004251"/>
    </source>
</evidence>
<dbReference type="InterPro" id="IPR013783">
    <property type="entry name" value="Ig-like_fold"/>
</dbReference>
<dbReference type="EMBL" id="U62631">
    <property type="status" value="NOT_ANNOTATED_CDS"/>
    <property type="molecule type" value="Genomic_DNA"/>
</dbReference>
<protein>
    <submittedName>
        <fullName evidence="10">CD22 molecule</fullName>
    </submittedName>
</protein>
<keyword evidence="11" id="KW-1185">Reference proteome</keyword>
<dbReference type="InterPro" id="IPR056386">
    <property type="entry name" value="Ig_CD22"/>
</dbReference>
<evidence type="ECO:0000259" key="9">
    <source>
        <dbReference type="Pfam" id="PF24518"/>
    </source>
</evidence>
<organism evidence="10 11">
    <name type="scientific">Homo sapiens</name>
    <name type="common">Human</name>
    <dbReference type="NCBI Taxonomy" id="9606"/>
    <lineage>
        <taxon>Eukaryota</taxon>
        <taxon>Metazoa</taxon>
        <taxon>Chordata</taxon>
        <taxon>Craniata</taxon>
        <taxon>Vertebrata</taxon>
        <taxon>Euteleostomi</taxon>
        <taxon>Mammalia</taxon>
        <taxon>Eutheria</taxon>
        <taxon>Euarchontoglires</taxon>
        <taxon>Primates</taxon>
        <taxon>Haplorrhini</taxon>
        <taxon>Catarrhini</taxon>
        <taxon>Hominidae</taxon>
        <taxon>Homo</taxon>
    </lineage>
</organism>
<dbReference type="GeneTree" id="ENSGT01010000222294"/>
<keyword evidence="12 13" id="KW-1267">Proteomics identification</keyword>
<evidence type="ECO:0000256" key="8">
    <source>
        <dbReference type="SAM" id="SignalP"/>
    </source>
</evidence>
<dbReference type="Gene3D" id="2.60.40.10">
    <property type="entry name" value="Immunoglobulins"/>
    <property type="match status" value="1"/>
</dbReference>
<dbReference type="GO" id="GO:0005886">
    <property type="term" value="C:plasma membrane"/>
    <property type="evidence" value="ECO:0007669"/>
    <property type="project" value="UniProtKB-SubCell"/>
</dbReference>
<dbReference type="InterPro" id="IPR036179">
    <property type="entry name" value="Ig-like_dom_sf"/>
</dbReference>
<keyword evidence="7" id="KW-0393">Immunoglobulin domain</keyword>
<dbReference type="SMR" id="M0QY14"/>
<feature type="chain" id="PRO_5004005284" evidence="8">
    <location>
        <begin position="20"/>
        <end position="164"/>
    </location>
</feature>
<feature type="non-terminal residue" evidence="10">
    <location>
        <position position="164"/>
    </location>
</feature>
<dbReference type="VEuPathDB" id="HostDB:ENSG00000012124"/>
<dbReference type="Proteomes" id="UP000005640">
    <property type="component" value="Chromosome 19"/>
</dbReference>
<evidence type="ECO:0000256" key="4">
    <source>
        <dbReference type="ARBA" id="ARBA00022737"/>
    </source>
</evidence>
<comment type="subcellular location">
    <subcellularLocation>
        <location evidence="1">Cell membrane</location>
        <topology evidence="1">Single-pass type I membrane protein</topology>
    </subcellularLocation>
</comment>
<dbReference type="OpenTargets" id="ENSG00000012124"/>
<evidence type="ECO:0007829" key="13">
    <source>
        <dbReference type="ProteomicsDB" id="M0QY14"/>
    </source>
</evidence>
<evidence type="ECO:0007829" key="12">
    <source>
        <dbReference type="PeptideAtlas" id="M0QY14"/>
    </source>
</evidence>
<evidence type="ECO:0000256" key="2">
    <source>
        <dbReference type="ARBA" id="ARBA00022475"/>
    </source>
</evidence>
<dbReference type="EMBL" id="KC877723">
    <property type="status" value="NOT_ANNOTATED_CDS"/>
    <property type="molecule type" value="Genomic_DNA"/>
</dbReference>
<evidence type="ECO:0000313" key="10">
    <source>
        <dbReference type="Ensembl" id="ENSP00000469523.1"/>
    </source>
</evidence>
<proteinExistence type="evidence at protein level"/>
<dbReference type="PANTHER" id="PTHR46958:SF1">
    <property type="entry name" value="B-CELL RECEPTOR CD22"/>
    <property type="match status" value="1"/>
</dbReference>
<accession>M0QY14</accession>
<evidence type="ECO:0000256" key="3">
    <source>
        <dbReference type="ARBA" id="ARBA00022729"/>
    </source>
</evidence>
<dbReference type="EMBL" id="AC002132">
    <property type="status" value="NOT_ANNOTATED_CDS"/>
    <property type="molecule type" value="Genomic_DNA"/>
</dbReference>
<reference evidence="10" key="4">
    <citation type="submission" date="2025-08" db="UniProtKB">
        <authorList>
            <consortium name="Ensembl"/>
        </authorList>
    </citation>
    <scope>IDENTIFICATION</scope>
</reference>
<reference evidence="10 11" key="2">
    <citation type="journal article" date="2004" name="Nature">
        <title>The DNA sequence and biology of human chromosome 19.</title>
        <authorList>
            <person name="Grimwood J."/>
            <person name="Gordon L.A."/>
            <person name="Olsen A."/>
            <person name="Terry A."/>
            <person name="Schmutz J."/>
            <person name="Lamerdin J."/>
            <person name="Hellsten U."/>
            <person name="Goodstein D."/>
            <person name="Couronne O."/>
            <person name="Tran-Gyamfi M."/>
            <person name="Aerts A."/>
            <person name="Altherr M."/>
            <person name="Ashworth L."/>
            <person name="Bajorek E."/>
            <person name="Black S."/>
            <person name="Branscomb E."/>
            <person name="Caenepeel S."/>
            <person name="Carrano A."/>
            <person name="Caoile C."/>
            <person name="Chan Y.M."/>
            <person name="Christensen M."/>
            <person name="Cleland C.A."/>
            <person name="Copeland A."/>
            <person name="Dalin E."/>
            <person name="Dehal P."/>
            <person name="Denys M."/>
            <person name="Detter J.C."/>
            <person name="Escobar J."/>
            <person name="Flowers D."/>
            <person name="Fotopulos D."/>
            <person name="Garcia C."/>
            <person name="Georgescu A.M."/>
            <person name="Glavina T."/>
            <person name="Gomez M."/>
            <person name="Gonzales E."/>
            <person name="Groza M."/>
            <person name="Hammon N."/>
            <person name="Hawkins T."/>
            <person name="Haydu L."/>
            <person name="Ho I."/>
            <person name="Huang W."/>
            <person name="Israni S."/>
            <person name="Jett J."/>
            <person name="Kadner K."/>
            <person name="Kimball H."/>
            <person name="Kobayashi A."/>
            <person name="Larionov V."/>
            <person name="Leem S.H."/>
            <person name="Lopez F."/>
            <person name="Lou Y."/>
            <person name="Lowry S."/>
            <person name="Malfatti S."/>
            <person name="Martinez D."/>
            <person name="McCready P."/>
            <person name="Medina C."/>
            <person name="Morgan J."/>
            <person name="Nelson K."/>
            <person name="Nolan M."/>
            <person name="Ovcharenko I."/>
            <person name="Pitluck S."/>
            <person name="Pollard M."/>
            <person name="Popkie A.P."/>
            <person name="Predki P."/>
            <person name="Quan G."/>
            <person name="Ramirez L."/>
            <person name="Rash S."/>
            <person name="Retterer J."/>
            <person name="Rodriguez A."/>
            <person name="Rogers S."/>
            <person name="Salamov A."/>
            <person name="Salazar A."/>
            <person name="She X."/>
            <person name="Smith D."/>
            <person name="Slezak T."/>
            <person name="Solovyev V."/>
            <person name="Thayer N."/>
            <person name="Tice H."/>
            <person name="Tsai M."/>
            <person name="Ustaszewska A."/>
            <person name="Vo N."/>
            <person name="Wagner M."/>
            <person name="Wheeler J."/>
            <person name="Wu K."/>
            <person name="Xie G."/>
            <person name="Yang J."/>
            <person name="Dubchak I."/>
            <person name="Furey T.S."/>
            <person name="DeJong P."/>
            <person name="Dickson M."/>
            <person name="Gordon D."/>
            <person name="Eichler E.E."/>
            <person name="Pennacchio L.A."/>
            <person name="Richardson P."/>
            <person name="Stubbs L."/>
            <person name="Rokhsar D.S."/>
            <person name="Myers R.M."/>
            <person name="Rubin E.M."/>
            <person name="Lucas S.M."/>
        </authorList>
    </citation>
    <scope>NUCLEOTIDE SEQUENCE [LARGE SCALE GENOMIC DNA]</scope>
</reference>
<dbReference type="AlphaFoldDB" id="M0QY14"/>
<dbReference type="UCSC" id="uc060xbw.1">
    <property type="organism name" value="human"/>
</dbReference>
<dbReference type="FunFam" id="2.60.40.10:FF:002336">
    <property type="entry name" value="B-cell receptor CD22"/>
    <property type="match status" value="1"/>
</dbReference>
<evidence type="ECO:0000256" key="7">
    <source>
        <dbReference type="ARBA" id="ARBA00023319"/>
    </source>
</evidence>
<evidence type="ECO:0000256" key="6">
    <source>
        <dbReference type="ARBA" id="ARBA00023180"/>
    </source>
</evidence>
<sequence>MHLLGPWLLLLVLEYLAFSDSSKWVFEHPETLYAWEGACVWIPCTYRALDGDLESFILFHNPEYNKNTSKFDGTRLYESTKDGKVPSEQKRVQFLGDKNKNCTLSIHPVHLNDSGQLGLRMESKTEKWMERIHLNVSDPPKKVTTVIQNPMPIREGDTVTLSCN</sequence>
<keyword evidence="3 8" id="KW-0732">Signal</keyword>
<dbReference type="Antibodypedia" id="3714">
    <property type="antibodies" value="2689 antibodies from 57 providers"/>
</dbReference>
<dbReference type="ExpressionAtlas" id="M0QY14">
    <property type="expression patterns" value="baseline and differential"/>
</dbReference>
<dbReference type="PANTHER" id="PTHR46958">
    <property type="entry name" value="B-CELL RECEPTOR CD22"/>
    <property type="match status" value="1"/>
</dbReference>
<dbReference type="Bgee" id="ENSG00000012124">
    <property type="expression patterns" value="Expressed in spleen and 161 other cell types or tissues"/>
</dbReference>
<keyword evidence="4" id="KW-0677">Repeat</keyword>
<evidence type="ECO:0000313" key="11">
    <source>
        <dbReference type="Proteomes" id="UP000005640"/>
    </source>
</evidence>
<name>M0QY14_HUMAN</name>
<keyword evidence="2" id="KW-1003">Cell membrane</keyword>
<reference evidence="10 11" key="1">
    <citation type="journal article" date="2001" name="Nature">
        <title>Initial sequencing and analysis of the human genome.</title>
        <authorList>
            <consortium name="International Human Genome Sequencing Consortium"/>
            <person name="Lander E.S."/>
            <person name="Linton L.M."/>
            <person name="Birren B."/>
            <person name="Nusbaum C."/>
            <person name="Zody M.C."/>
            <person name="Baldwin J."/>
            <person name="Devon K."/>
            <person name="Dewar K."/>
            <person name="Doyle M."/>
            <person name="FitzHugh W."/>
            <person name="Funke R."/>
            <person name="Gage D."/>
            <person name="Harris K."/>
            <person name="Heaford A."/>
            <person name="Howland J."/>
            <person name="Kann L."/>
            <person name="Lehoczky J."/>
            <person name="LeVine R."/>
            <person name="McEwan P."/>
            <person name="McKernan K."/>
            <person name="Meldrim J."/>
            <person name="Mesirov J.P."/>
            <person name="Miranda C."/>
            <person name="Morris W."/>
            <person name="Naylor J."/>
            <person name="Raymond C."/>
            <person name="Rosetti M."/>
            <person name="Santos R."/>
            <person name="Sheridan A."/>
            <person name="Sougnez C."/>
            <person name="Stange-Thomann N."/>
            <person name="Stojanovic N."/>
            <person name="Subramanian A."/>
            <person name="Wyman D."/>
            <person name="Rogers J."/>
            <person name="Sulston J."/>
            <person name="Ainscough R."/>
            <person name="Beck S."/>
            <person name="Bentley D."/>
            <person name="Burton J."/>
            <person name="Clee C."/>
            <person name="Carter N."/>
            <person name="Coulson A."/>
            <person name="Deadman R."/>
            <person name="Deloukas P."/>
            <person name="Dunham A."/>
            <person name="Dunham I."/>
            <person name="Durbin R."/>
            <person name="French L."/>
            <person name="Grafham D."/>
            <person name="Gregory S."/>
            <person name="Hubbard T."/>
            <person name="Humphray S."/>
            <person name="Hunt A."/>
            <person name="Jones M."/>
            <person name="Lloyd C."/>
            <person name="McMurray A."/>
            <person name="Matthews L."/>
            <person name="Mercer S."/>
            <person name="Milne S."/>
            <person name="Mullikin J.C."/>
            <person name="Mungall A."/>
            <person name="Plumb R."/>
            <person name="Ross M."/>
            <person name="Shownkeen R."/>
            <person name="Sims S."/>
            <person name="Waterston R.H."/>
            <person name="Wilson R.K."/>
            <person name="Hillier L.W."/>
            <person name="McPherson J.D."/>
            <person name="Marra M.A."/>
            <person name="Mardis E.R."/>
            <person name="Fulton L.A."/>
            <person name="Chinwalla A.T."/>
            <person name="Pepin K.H."/>
            <person name="Gish W.R."/>
            <person name="Chissoe S.L."/>
            <person name="Wendl M.C."/>
            <person name="Delehaunty K.D."/>
            <person name="Miner T.L."/>
            <person name="Delehaunty A."/>
            <person name="Kramer J.B."/>
            <person name="Cook L.L."/>
            <person name="Fulton R.S."/>
            <person name="Johnson D.L."/>
            <person name="Minx P.J."/>
            <person name="Clifton S.W."/>
            <person name="Hawkins T."/>
            <person name="Branscomb E."/>
            <person name="Predki P."/>
            <person name="Richardson P."/>
            <person name="Wenning S."/>
            <person name="Slezak T."/>
            <person name="Doggett N."/>
            <person name="Cheng J.F."/>
            <person name="Olsen A."/>
            <person name="Lucas S."/>
            <person name="Elkin C."/>
            <person name="Uberbacher E."/>
            <person name="Frazier M."/>
            <person name="Gibbs R.A."/>
            <person name="Muzny D.M."/>
            <person name="Scherer S.E."/>
            <person name="Bouck J.B."/>
            <person name="Sodergren E.J."/>
            <person name="Worley K.C."/>
            <person name="Rives C.M."/>
            <person name="Gorrell J.H."/>
            <person name="Metzker M.L."/>
            <person name="Naylor S.L."/>
            <person name="Kucherlapati R.S."/>
            <person name="Nelson D.L."/>
            <person name="Weinstock G.M."/>
            <person name="Sakaki Y."/>
            <person name="Fujiyama A."/>
            <person name="Hattori M."/>
            <person name="Yada T."/>
            <person name="Toyoda A."/>
            <person name="Itoh T."/>
            <person name="Kawagoe C."/>
            <person name="Watanabe H."/>
            <person name="Totoki Y."/>
            <person name="Taylor T."/>
            <person name="Weissenbach J."/>
            <person name="Heilig R."/>
            <person name="Saurin W."/>
            <person name="Artiguenave F."/>
            <person name="Brottier P."/>
            <person name="Bruls T."/>
            <person name="Pelletier E."/>
            <person name="Robert C."/>
            <person name="Wincker P."/>
            <person name="Smith D.R."/>
            <person name="Doucette-Stamm L."/>
            <person name="Rubenfield M."/>
            <person name="Weinstock K."/>
            <person name="Lee H.M."/>
            <person name="Dubois J."/>
            <person name="Rosenthal A."/>
            <person name="Platzer M."/>
            <person name="Nyakatura G."/>
            <person name="Taudien S."/>
            <person name="Rump A."/>
            <person name="Yang H."/>
            <person name="Yu J."/>
            <person name="Wang J."/>
            <person name="Huang G."/>
            <person name="Gu J."/>
            <person name="Hood L."/>
            <person name="Rowen L."/>
            <person name="Madan A."/>
            <person name="Qin S."/>
            <person name="Davis R.W."/>
            <person name="Federspiel N.A."/>
            <person name="Abola A.P."/>
            <person name="Proctor M.J."/>
            <person name="Myers R.M."/>
            <person name="Schmutz J."/>
            <person name="Dickson M."/>
            <person name="Grimwood J."/>
            <person name="Cox D.R."/>
            <person name="Olson M.V."/>
            <person name="Kaul R."/>
            <person name="Raymond C."/>
            <person name="Shimizu N."/>
            <person name="Kawasaki K."/>
            <person name="Minoshima S."/>
            <person name="Evans G.A."/>
            <person name="Athanasiou M."/>
            <person name="Schultz R."/>
            <person name="Roe B.A."/>
            <person name="Chen F."/>
            <person name="Pan H."/>
            <person name="Ramser J."/>
            <person name="Lehrach H."/>
            <person name="Reinhardt R."/>
            <person name="McCombie W.R."/>
            <person name="de la Bastide M."/>
            <person name="Dedhia N."/>
            <person name="Blocker H."/>
            <person name="Hornischer K."/>
            <person name="Nordsiek G."/>
            <person name="Agarwala R."/>
            <person name="Aravind L."/>
            <person name="Bailey J.A."/>
            <person name="Bateman A."/>
            <person name="Batzoglou S."/>
            <person name="Birney E."/>
            <person name="Bork P."/>
            <person name="Brown D.G."/>
            <person name="Burge C.B."/>
            <person name="Cerutti L."/>
            <person name="Chen H.C."/>
            <person name="Church D."/>
            <person name="Clamp M."/>
            <person name="Copley R.R."/>
            <person name="Doerks T."/>
            <person name="Eddy S.R."/>
            <person name="Eichler E.E."/>
            <person name="Furey T.S."/>
            <person name="Galagan J."/>
            <person name="Gilbert J.G."/>
            <person name="Harmon C."/>
            <person name="Hayashizaki Y."/>
            <person name="Haussler D."/>
            <person name="Hermjakob H."/>
            <person name="Hokamp K."/>
            <person name="Jang W."/>
            <person name="Johnson L.S."/>
            <person name="Jones T.A."/>
            <person name="Kasif S."/>
            <person name="Kaspryzk A."/>
            <person name="Kennedy S."/>
            <person name="Kent W.J."/>
            <person name="Kitts P."/>
            <person name="Koonin E.V."/>
            <person name="Korf I."/>
            <person name="Kulp D."/>
            <person name="Lancet D."/>
            <person name="Lowe T.M."/>
            <person name="McLysaght A."/>
            <person name="Mikkelsen T."/>
            <person name="Moran J.V."/>
            <person name="Mulder N."/>
            <person name="Pollara V.J."/>
            <person name="Ponting C.P."/>
            <person name="Schuler G."/>
            <person name="Schultz J."/>
            <person name="Slater G."/>
            <person name="Smit A.F."/>
            <person name="Stupka E."/>
            <person name="Szustakowski J."/>
            <person name="Thierry-Mieg D."/>
            <person name="Thierry-Mieg J."/>
            <person name="Wagner L."/>
            <person name="Wallis J."/>
            <person name="Wheeler R."/>
            <person name="Williams A."/>
            <person name="Wolf Y.I."/>
            <person name="Wolfe K.H."/>
            <person name="Yang S.P."/>
            <person name="Yeh R.F."/>
            <person name="Collins F."/>
            <person name="Guyer M.S."/>
            <person name="Peterson J."/>
            <person name="Felsenfeld A."/>
            <person name="Wetterstrand K.A."/>
            <person name="Patrinos A."/>
            <person name="Morgan M.J."/>
            <person name="de Jong P."/>
            <person name="Catanese J.J."/>
            <person name="Osoegawa K."/>
            <person name="Shizuya H."/>
            <person name="Choi S."/>
            <person name="Chen Y.J."/>
        </authorList>
    </citation>
    <scope>NUCLEOTIDE SEQUENCE [LARGE SCALE GENOMIC DNA]</scope>
</reference>
<dbReference type="MassIVE" id="M0QY14"/>
<dbReference type="Pfam" id="PF24518">
    <property type="entry name" value="Ig_CD22"/>
    <property type="match status" value="1"/>
</dbReference>
<feature type="signal peptide" evidence="8">
    <location>
        <begin position="1"/>
        <end position="19"/>
    </location>
</feature>
<gene>
    <name evidence="10" type="primary">CD22</name>
</gene>
<dbReference type="ChiTaRS" id="CD22">
    <property type="organism name" value="human"/>
</dbReference>
<keyword evidence="5" id="KW-0130">Cell adhesion</keyword>
<dbReference type="HGNC" id="HGNC:1643">
    <property type="gene designation" value="CD22"/>
</dbReference>
<reference evidence="10" key="5">
    <citation type="submission" date="2025-09" db="UniProtKB">
        <authorList>
            <consortium name="Ensembl"/>
        </authorList>
    </citation>
    <scope>IDENTIFICATION</scope>
</reference>
<keyword evidence="6" id="KW-0325">Glycoprotein</keyword>
<feature type="domain" description="B-cell receptor CD22 first Ig-like" evidence="9">
    <location>
        <begin position="36"/>
        <end position="137"/>
    </location>
</feature>
<dbReference type="CDD" id="cd20929">
    <property type="entry name" value="IgV_CD22_d1"/>
    <property type="match status" value="1"/>
</dbReference>
<reference evidence="10 11" key="3">
    <citation type="journal article" date="2004" name="Nature">
        <title>Finishing the euchromatic sequence of the human genome.</title>
        <authorList>
            <consortium name="International Human Genome Sequencing Consortium"/>
        </authorList>
    </citation>
    <scope>NUCLEOTIDE SEQUENCE [LARGE SCALE GENOMIC DNA]</scope>
</reference>
<dbReference type="OrthoDB" id="10039395at2759"/>
<dbReference type="GO" id="GO:0007155">
    <property type="term" value="P:cell adhesion"/>
    <property type="evidence" value="ECO:0007669"/>
    <property type="project" value="UniProtKB-KW"/>
</dbReference>
<keyword evidence="2" id="KW-0472">Membrane</keyword>